<comment type="subunit">
    <text evidence="1">G proteins are composed of 3 units; alpha, beta and gamma. The alpha chain contains the guanine nucleotide binding site.</text>
</comment>
<evidence type="ECO:0000256" key="2">
    <source>
        <dbReference type="ARBA" id="ARBA00022723"/>
    </source>
</evidence>
<keyword evidence="9" id="KW-1185">Reference proteome</keyword>
<dbReference type="GO" id="GO:0007188">
    <property type="term" value="P:adenylate cyclase-modulating G protein-coupled receptor signaling pathway"/>
    <property type="evidence" value="ECO:0007669"/>
    <property type="project" value="TreeGrafter"/>
</dbReference>
<evidence type="ECO:0000256" key="4">
    <source>
        <dbReference type="ARBA" id="ARBA00023134"/>
    </source>
</evidence>
<evidence type="ECO:0000256" key="5">
    <source>
        <dbReference type="ARBA" id="ARBA00023224"/>
    </source>
</evidence>
<evidence type="ECO:0000256" key="6">
    <source>
        <dbReference type="PIRSR" id="PIRSR601019-1"/>
    </source>
</evidence>
<evidence type="ECO:0000313" key="9">
    <source>
        <dbReference type="Proteomes" id="UP000030746"/>
    </source>
</evidence>
<dbReference type="OMA" id="NICNNEW"/>
<dbReference type="SUPFAM" id="SSF52540">
    <property type="entry name" value="P-loop containing nucleoside triphosphate hydrolases"/>
    <property type="match status" value="1"/>
</dbReference>
<dbReference type="RefSeq" id="XP_009053116.1">
    <property type="nucleotide sequence ID" value="XM_009054868.1"/>
</dbReference>
<dbReference type="EMBL" id="KB201549">
    <property type="protein sequence ID" value="ESO96094.1"/>
    <property type="molecule type" value="Genomic_DNA"/>
</dbReference>
<dbReference type="PROSITE" id="PS51882">
    <property type="entry name" value="G_ALPHA"/>
    <property type="match status" value="1"/>
</dbReference>
<evidence type="ECO:0000256" key="7">
    <source>
        <dbReference type="PIRSR" id="PIRSR601019-2"/>
    </source>
</evidence>
<evidence type="ECO:0000313" key="8">
    <source>
        <dbReference type="EMBL" id="ESO96094.1"/>
    </source>
</evidence>
<feature type="binding site" evidence="6">
    <location>
        <position position="168"/>
    </location>
    <ligand>
        <name>GTP</name>
        <dbReference type="ChEBI" id="CHEBI:37565"/>
    </ligand>
</feature>
<dbReference type="GO" id="GO:0003924">
    <property type="term" value="F:GTPase activity"/>
    <property type="evidence" value="ECO:0007669"/>
    <property type="project" value="InterPro"/>
</dbReference>
<dbReference type="FunFam" id="3.40.50.300:FF:000692">
    <property type="entry name" value="Guanine nucleotide-binding protein subunit alpha"/>
    <property type="match status" value="1"/>
</dbReference>
<keyword evidence="4 6" id="KW-0342">GTP-binding</keyword>
<dbReference type="CTD" id="20251273"/>
<feature type="binding site" evidence="6">
    <location>
        <begin position="112"/>
        <end position="115"/>
    </location>
    <ligand>
        <name>GTP</name>
        <dbReference type="ChEBI" id="CHEBI:37565"/>
    </ligand>
</feature>
<proteinExistence type="predicted"/>
<dbReference type="PANTHER" id="PTHR10218:SF302">
    <property type="entry name" value="GUANINE NUCLEOTIDE-BINDING PROTEIN ALPHA-5 SUBUNIT"/>
    <property type="match status" value="1"/>
</dbReference>
<evidence type="ECO:0000256" key="1">
    <source>
        <dbReference type="ARBA" id="ARBA00011356"/>
    </source>
</evidence>
<dbReference type="GeneID" id="20251273"/>
<dbReference type="GO" id="GO:0005525">
    <property type="term" value="F:GTP binding"/>
    <property type="evidence" value="ECO:0007669"/>
    <property type="project" value="UniProtKB-KW"/>
</dbReference>
<name>V4C3I1_LOTGI</name>
<dbReference type="GO" id="GO:0005834">
    <property type="term" value="C:heterotrimeric G-protein complex"/>
    <property type="evidence" value="ECO:0007669"/>
    <property type="project" value="TreeGrafter"/>
</dbReference>
<feature type="binding site" evidence="6">
    <location>
        <begin position="46"/>
        <end position="50"/>
    </location>
    <ligand>
        <name>GTP</name>
        <dbReference type="ChEBI" id="CHEBI:37565"/>
    </ligand>
</feature>
<dbReference type="GO" id="GO:0046872">
    <property type="term" value="F:metal ion binding"/>
    <property type="evidence" value="ECO:0007669"/>
    <property type="project" value="UniProtKB-KW"/>
</dbReference>
<keyword evidence="5" id="KW-0807">Transducer</keyword>
<keyword evidence="2 7" id="KW-0479">Metal-binding</keyword>
<accession>V4C3I1</accession>
<dbReference type="GO" id="GO:0005737">
    <property type="term" value="C:cytoplasm"/>
    <property type="evidence" value="ECO:0007669"/>
    <property type="project" value="TreeGrafter"/>
</dbReference>
<protein>
    <submittedName>
        <fullName evidence="8">Uncharacterized protein</fullName>
    </submittedName>
</protein>
<feature type="binding site" evidence="7">
    <location>
        <position position="27"/>
    </location>
    <ligand>
        <name>Mg(2+)</name>
        <dbReference type="ChEBI" id="CHEBI:18420"/>
    </ligand>
</feature>
<keyword evidence="3 6" id="KW-0547">Nucleotide-binding</keyword>
<dbReference type="PRINTS" id="PR00318">
    <property type="entry name" value="GPROTEINA"/>
</dbReference>
<dbReference type="Gene3D" id="3.40.50.300">
    <property type="entry name" value="P-loop containing nucleotide triphosphate hydrolases"/>
    <property type="match status" value="1"/>
</dbReference>
<evidence type="ECO:0000256" key="3">
    <source>
        <dbReference type="ARBA" id="ARBA00022741"/>
    </source>
</evidence>
<dbReference type="HOGENOM" id="CLU_014184_7_0_1"/>
<organism evidence="8 9">
    <name type="scientific">Lottia gigantea</name>
    <name type="common">Giant owl limpet</name>
    <dbReference type="NCBI Taxonomy" id="225164"/>
    <lineage>
        <taxon>Eukaryota</taxon>
        <taxon>Metazoa</taxon>
        <taxon>Spiralia</taxon>
        <taxon>Lophotrochozoa</taxon>
        <taxon>Mollusca</taxon>
        <taxon>Gastropoda</taxon>
        <taxon>Patellogastropoda</taxon>
        <taxon>Lottioidea</taxon>
        <taxon>Lottiidae</taxon>
        <taxon>Lottia</taxon>
    </lineage>
</organism>
<dbReference type="InterPro" id="IPR001019">
    <property type="entry name" value="Gprotein_alpha_su"/>
</dbReference>
<gene>
    <name evidence="8" type="ORF">LOTGIDRAFT_54202</name>
</gene>
<feature type="binding site" evidence="6">
    <location>
        <begin position="21"/>
        <end position="27"/>
    </location>
    <ligand>
        <name>GTP</name>
        <dbReference type="ChEBI" id="CHEBI:37565"/>
    </ligand>
</feature>
<dbReference type="KEGG" id="lgi:LOTGIDRAFT_54202"/>
<sequence length="190" mass="22294">FADNADRILDYSYVPNNQDILHARVNTNGLHETSFKFKGFEFTVFDVGGQKTDPRKWIHYFDNVSAMIYTVDISCYDNRDADPNRLMQSLQLFRSVISHQIFEITTIILFLNKTDIFRSKIRHISLHSTFPEYNGTDFDYKESSRYIQLLFTERNVDSREFYSHFTTATNSSNIRTLFDDVISIVLQQGL</sequence>
<dbReference type="Gene3D" id="1.10.400.10">
    <property type="entry name" value="GI Alpha 1, domain 2-like"/>
    <property type="match status" value="1"/>
</dbReference>
<dbReference type="GO" id="GO:0031683">
    <property type="term" value="F:G-protein beta/gamma-subunit complex binding"/>
    <property type="evidence" value="ECO:0007669"/>
    <property type="project" value="InterPro"/>
</dbReference>
<dbReference type="InterPro" id="IPR027417">
    <property type="entry name" value="P-loop_NTPase"/>
</dbReference>
<feature type="non-terminal residue" evidence="8">
    <location>
        <position position="1"/>
    </location>
</feature>
<dbReference type="SMART" id="SM00275">
    <property type="entry name" value="G_alpha"/>
    <property type="match status" value="1"/>
</dbReference>
<dbReference type="GO" id="GO:0001664">
    <property type="term" value="F:G protein-coupled receptor binding"/>
    <property type="evidence" value="ECO:0007669"/>
    <property type="project" value="TreeGrafter"/>
</dbReference>
<feature type="non-terminal residue" evidence="8">
    <location>
        <position position="190"/>
    </location>
</feature>
<keyword evidence="7" id="KW-0460">Magnesium</keyword>
<dbReference type="SUPFAM" id="SSF47895">
    <property type="entry name" value="Transducin (alpha subunit), insertion domain"/>
    <property type="match status" value="1"/>
</dbReference>
<dbReference type="Pfam" id="PF00503">
    <property type="entry name" value="G-alpha"/>
    <property type="match status" value="1"/>
</dbReference>
<dbReference type="Proteomes" id="UP000030746">
    <property type="component" value="Unassembled WGS sequence"/>
</dbReference>
<dbReference type="STRING" id="225164.V4C3I1"/>
<dbReference type="OrthoDB" id="6050102at2759"/>
<dbReference type="PANTHER" id="PTHR10218">
    <property type="entry name" value="GTP-BINDING PROTEIN ALPHA SUBUNIT"/>
    <property type="match status" value="1"/>
</dbReference>
<dbReference type="InterPro" id="IPR011025">
    <property type="entry name" value="GproteinA_insert"/>
</dbReference>
<reference evidence="8 9" key="1">
    <citation type="journal article" date="2013" name="Nature">
        <title>Insights into bilaterian evolution from three spiralian genomes.</title>
        <authorList>
            <person name="Simakov O."/>
            <person name="Marletaz F."/>
            <person name="Cho S.J."/>
            <person name="Edsinger-Gonzales E."/>
            <person name="Havlak P."/>
            <person name="Hellsten U."/>
            <person name="Kuo D.H."/>
            <person name="Larsson T."/>
            <person name="Lv J."/>
            <person name="Arendt D."/>
            <person name="Savage R."/>
            <person name="Osoegawa K."/>
            <person name="de Jong P."/>
            <person name="Grimwood J."/>
            <person name="Chapman J.A."/>
            <person name="Shapiro H."/>
            <person name="Aerts A."/>
            <person name="Otillar R.P."/>
            <person name="Terry A.Y."/>
            <person name="Boore J.L."/>
            <person name="Grigoriev I.V."/>
            <person name="Lindberg D.R."/>
            <person name="Seaver E.C."/>
            <person name="Weisblat D.A."/>
            <person name="Putnam N.H."/>
            <person name="Rokhsar D.S."/>
        </authorList>
    </citation>
    <scope>NUCLEOTIDE SEQUENCE [LARGE SCALE GENOMIC DNA]</scope>
</reference>
<dbReference type="AlphaFoldDB" id="V4C3I1"/>